<gene>
    <name evidence="1" type="ORF">POCTA_138.1.T1700021</name>
</gene>
<evidence type="ECO:0000313" key="1">
    <source>
        <dbReference type="EMBL" id="CAD8214136.1"/>
    </source>
</evidence>
<dbReference type="AlphaFoldDB" id="A0A8S1YHM3"/>
<dbReference type="OMA" id="TSNIECF"/>
<dbReference type="Proteomes" id="UP000683925">
    <property type="component" value="Unassembled WGS sequence"/>
</dbReference>
<dbReference type="GO" id="GO:0016226">
    <property type="term" value="P:iron-sulfur cluster assembly"/>
    <property type="evidence" value="ECO:0007669"/>
    <property type="project" value="TreeGrafter"/>
</dbReference>
<sequence>MKRSNQLISGNENGSTLIWLMNHHNYWFGSQTIKQHYDRINFLIMNDNVDIFISNSDDKTIRFSTKQQELICQQTITDHKD</sequence>
<name>A0A8S1YHM3_PAROT</name>
<protein>
    <submittedName>
        <fullName evidence="1">Uncharacterized protein</fullName>
    </submittedName>
</protein>
<accession>A0A8S1YHM3</accession>
<proteinExistence type="predicted"/>
<evidence type="ECO:0000313" key="2">
    <source>
        <dbReference type="Proteomes" id="UP000683925"/>
    </source>
</evidence>
<comment type="caution">
    <text evidence="1">The sequence shown here is derived from an EMBL/GenBank/DDBJ whole genome shotgun (WGS) entry which is preliminary data.</text>
</comment>
<keyword evidence="2" id="KW-1185">Reference proteome</keyword>
<dbReference type="GO" id="GO:0097361">
    <property type="term" value="C:cytosolic [4Fe-4S] assembly targeting complex"/>
    <property type="evidence" value="ECO:0007669"/>
    <property type="project" value="TreeGrafter"/>
</dbReference>
<dbReference type="PANTHER" id="PTHR19920">
    <property type="entry name" value="WD40 PROTEIN CIAO1"/>
    <property type="match status" value="1"/>
</dbReference>
<organism evidence="1 2">
    <name type="scientific">Paramecium octaurelia</name>
    <dbReference type="NCBI Taxonomy" id="43137"/>
    <lineage>
        <taxon>Eukaryota</taxon>
        <taxon>Sar</taxon>
        <taxon>Alveolata</taxon>
        <taxon>Ciliophora</taxon>
        <taxon>Intramacronucleata</taxon>
        <taxon>Oligohymenophorea</taxon>
        <taxon>Peniculida</taxon>
        <taxon>Parameciidae</taxon>
        <taxon>Paramecium</taxon>
    </lineage>
</organism>
<dbReference type="EMBL" id="CAJJDP010000173">
    <property type="protein sequence ID" value="CAD8214136.1"/>
    <property type="molecule type" value="Genomic_DNA"/>
</dbReference>
<dbReference type="OrthoDB" id="71437at2759"/>
<reference evidence="1" key="1">
    <citation type="submission" date="2021-01" db="EMBL/GenBank/DDBJ databases">
        <authorList>
            <consortium name="Genoscope - CEA"/>
            <person name="William W."/>
        </authorList>
    </citation>
    <scope>NUCLEOTIDE SEQUENCE</scope>
</reference>
<dbReference type="PANTHER" id="PTHR19920:SF0">
    <property type="entry name" value="CYTOSOLIC IRON-SULFUR PROTEIN ASSEMBLY PROTEIN CIAO1-RELATED"/>
    <property type="match status" value="1"/>
</dbReference>